<dbReference type="OrthoDB" id="5291101at2"/>
<accession>A0A399J1Z9</accession>
<dbReference type="PANTHER" id="PTHR22916">
    <property type="entry name" value="GLYCOSYLTRANSFERASE"/>
    <property type="match status" value="1"/>
</dbReference>
<dbReference type="PANTHER" id="PTHR22916:SF3">
    <property type="entry name" value="UDP-GLCNAC:BETAGAL BETA-1,3-N-ACETYLGLUCOSAMINYLTRANSFERASE-LIKE PROTEIN 1"/>
    <property type="match status" value="1"/>
</dbReference>
<proteinExistence type="predicted"/>
<dbReference type="RefSeq" id="WP_119398374.1">
    <property type="nucleotide sequence ID" value="NZ_QWJJ01000005.1"/>
</dbReference>
<dbReference type="InterPro" id="IPR001173">
    <property type="entry name" value="Glyco_trans_2-like"/>
</dbReference>
<dbReference type="Pfam" id="PF00535">
    <property type="entry name" value="Glycos_transf_2"/>
    <property type="match status" value="1"/>
</dbReference>
<dbReference type="SUPFAM" id="SSF53448">
    <property type="entry name" value="Nucleotide-diphospho-sugar transferases"/>
    <property type="match status" value="1"/>
</dbReference>
<feature type="domain" description="Glycosyltransferase 2-like" evidence="1">
    <location>
        <begin position="7"/>
        <end position="131"/>
    </location>
</feature>
<keyword evidence="2" id="KW-0808">Transferase</keyword>
<comment type="caution">
    <text evidence="2">The sequence shown here is derived from an EMBL/GenBank/DDBJ whole genome shotgun (WGS) entry which is preliminary data.</text>
</comment>
<gene>
    <name evidence="2" type="ORF">DL237_07185</name>
</gene>
<organism evidence="2 3">
    <name type="scientific">Pseudooceanicola sediminis</name>
    <dbReference type="NCBI Taxonomy" id="2211117"/>
    <lineage>
        <taxon>Bacteria</taxon>
        <taxon>Pseudomonadati</taxon>
        <taxon>Pseudomonadota</taxon>
        <taxon>Alphaproteobacteria</taxon>
        <taxon>Rhodobacterales</taxon>
        <taxon>Paracoccaceae</taxon>
        <taxon>Pseudooceanicola</taxon>
    </lineage>
</organism>
<dbReference type="Gene3D" id="3.90.550.10">
    <property type="entry name" value="Spore Coat Polysaccharide Biosynthesis Protein SpsA, Chain A"/>
    <property type="match status" value="1"/>
</dbReference>
<protein>
    <submittedName>
        <fullName evidence="2">Glycosyltransferase family 2 protein</fullName>
    </submittedName>
</protein>
<dbReference type="AlphaFoldDB" id="A0A399J1Z9"/>
<evidence type="ECO:0000313" key="2">
    <source>
        <dbReference type="EMBL" id="RII39418.1"/>
    </source>
</evidence>
<evidence type="ECO:0000259" key="1">
    <source>
        <dbReference type="Pfam" id="PF00535"/>
    </source>
</evidence>
<name>A0A399J1Z9_9RHOB</name>
<dbReference type="EMBL" id="QWJJ01000005">
    <property type="protein sequence ID" value="RII39418.1"/>
    <property type="molecule type" value="Genomic_DNA"/>
</dbReference>
<evidence type="ECO:0000313" key="3">
    <source>
        <dbReference type="Proteomes" id="UP000265848"/>
    </source>
</evidence>
<reference evidence="2 3" key="1">
    <citation type="submission" date="2018-08" db="EMBL/GenBank/DDBJ databases">
        <title>Pseudooceanicola sediminis CY03 in the family Rhodobacteracea.</title>
        <authorList>
            <person name="Zhang Y.-J."/>
        </authorList>
    </citation>
    <scope>NUCLEOTIDE SEQUENCE [LARGE SCALE GENOMIC DNA]</scope>
    <source>
        <strain evidence="2 3">CY03</strain>
    </source>
</reference>
<dbReference type="Proteomes" id="UP000265848">
    <property type="component" value="Unassembled WGS sequence"/>
</dbReference>
<dbReference type="CDD" id="cd00761">
    <property type="entry name" value="Glyco_tranf_GTA_type"/>
    <property type="match status" value="1"/>
</dbReference>
<dbReference type="InterPro" id="IPR029044">
    <property type="entry name" value="Nucleotide-diphossugar_trans"/>
</dbReference>
<sequence>MSLPYVTVIIPAYRAADTLPAALASIRTCGLPPDQVEVIIASDDGQDYATRFTDPMLAFTPVGPVRSGAGPARNRALAQARGNFIAYLDADDTWSPGYLAALVPLARRHGAAFGLTSVYSDGKELMQLPRRDGFTLSLEDFGATGASYHPVLERHQARPFTNQPSQDVRHAVELLARLGGTAPLGQARYCLNLNPDSATADGTFARRVGLAYQRHIAQIEAGEGDIPDAMRARCAQVFRDKDRLNHAFTNSATPGLSYYDFVAAWQQDRA</sequence>
<dbReference type="GO" id="GO:0016758">
    <property type="term" value="F:hexosyltransferase activity"/>
    <property type="evidence" value="ECO:0007669"/>
    <property type="project" value="UniProtKB-ARBA"/>
</dbReference>
<keyword evidence="3" id="KW-1185">Reference proteome</keyword>